<evidence type="ECO:0000313" key="11">
    <source>
        <dbReference type="Proteomes" id="UP000638648"/>
    </source>
</evidence>
<evidence type="ECO:0000256" key="5">
    <source>
        <dbReference type="ARBA" id="ARBA00023049"/>
    </source>
</evidence>
<feature type="transmembrane region" description="Helical" evidence="8">
    <location>
        <begin position="80"/>
        <end position="101"/>
    </location>
</feature>
<keyword evidence="4 6" id="KW-0862">Zinc</keyword>
<comment type="cofactor">
    <cofactor evidence="6">
        <name>Zn(2+)</name>
        <dbReference type="ChEBI" id="CHEBI:29105"/>
    </cofactor>
    <text evidence="6">Binds 1 zinc ion per subunit.</text>
</comment>
<keyword evidence="2" id="KW-0479">Metal-binding</keyword>
<dbReference type="PANTHER" id="PTHR34978">
    <property type="entry name" value="POSSIBLE SENSOR-TRANSDUCER PROTEIN BLAR"/>
    <property type="match status" value="1"/>
</dbReference>
<dbReference type="GO" id="GO:0004222">
    <property type="term" value="F:metalloendopeptidase activity"/>
    <property type="evidence" value="ECO:0007669"/>
    <property type="project" value="InterPro"/>
</dbReference>
<gene>
    <name evidence="10" type="ORF">HEB94_000237</name>
</gene>
<evidence type="ECO:0000256" key="2">
    <source>
        <dbReference type="ARBA" id="ARBA00022723"/>
    </source>
</evidence>
<dbReference type="GO" id="GO:0006508">
    <property type="term" value="P:proteolysis"/>
    <property type="evidence" value="ECO:0007669"/>
    <property type="project" value="UniProtKB-KW"/>
</dbReference>
<evidence type="ECO:0000256" key="4">
    <source>
        <dbReference type="ARBA" id="ARBA00022833"/>
    </source>
</evidence>
<evidence type="ECO:0000256" key="3">
    <source>
        <dbReference type="ARBA" id="ARBA00022801"/>
    </source>
</evidence>
<feature type="domain" description="Peptidase M48" evidence="9">
    <location>
        <begin position="111"/>
        <end position="321"/>
    </location>
</feature>
<feature type="region of interest" description="Disordered" evidence="7">
    <location>
        <begin position="315"/>
        <end position="334"/>
    </location>
</feature>
<protein>
    <submittedName>
        <fullName evidence="10">Zn-dependent protease with chaperone function</fullName>
    </submittedName>
</protein>
<accession>A0A927MNZ0</accession>
<dbReference type="Proteomes" id="UP000638648">
    <property type="component" value="Unassembled WGS sequence"/>
</dbReference>
<dbReference type="Gene3D" id="3.30.2010.10">
    <property type="entry name" value="Metalloproteases ('zincins'), catalytic domain"/>
    <property type="match status" value="1"/>
</dbReference>
<proteinExistence type="inferred from homology"/>
<organism evidence="10 11">
    <name type="scientific">Actinopolymorpha pittospori</name>
    <dbReference type="NCBI Taxonomy" id="648752"/>
    <lineage>
        <taxon>Bacteria</taxon>
        <taxon>Bacillati</taxon>
        <taxon>Actinomycetota</taxon>
        <taxon>Actinomycetes</taxon>
        <taxon>Propionibacteriales</taxon>
        <taxon>Actinopolymorphaceae</taxon>
        <taxon>Actinopolymorpha</taxon>
    </lineage>
</organism>
<dbReference type="GO" id="GO:0046872">
    <property type="term" value="F:metal ion binding"/>
    <property type="evidence" value="ECO:0007669"/>
    <property type="project" value="UniProtKB-KW"/>
</dbReference>
<comment type="caution">
    <text evidence="10">The sequence shown here is derived from an EMBL/GenBank/DDBJ whole genome shotgun (WGS) entry which is preliminary data.</text>
</comment>
<evidence type="ECO:0000256" key="8">
    <source>
        <dbReference type="SAM" id="Phobius"/>
    </source>
</evidence>
<dbReference type="CDD" id="cd07326">
    <property type="entry name" value="M56_BlaR1_MecR1_like"/>
    <property type="match status" value="1"/>
</dbReference>
<name>A0A927MNZ0_9ACTN</name>
<dbReference type="RefSeq" id="WP_192748234.1">
    <property type="nucleotide sequence ID" value="NZ_BAABJL010000274.1"/>
</dbReference>
<keyword evidence="11" id="KW-1185">Reference proteome</keyword>
<dbReference type="Pfam" id="PF01435">
    <property type="entry name" value="Peptidase_M48"/>
    <property type="match status" value="1"/>
</dbReference>
<keyword evidence="8" id="KW-0812">Transmembrane</keyword>
<dbReference type="EMBL" id="JADBEM010000001">
    <property type="protein sequence ID" value="MBE1603389.1"/>
    <property type="molecule type" value="Genomic_DNA"/>
</dbReference>
<evidence type="ECO:0000313" key="10">
    <source>
        <dbReference type="EMBL" id="MBE1603389.1"/>
    </source>
</evidence>
<comment type="similarity">
    <text evidence="6">Belongs to the peptidase M48 family.</text>
</comment>
<keyword evidence="8" id="KW-1133">Transmembrane helix</keyword>
<dbReference type="PANTHER" id="PTHR34978:SF3">
    <property type="entry name" value="SLR0241 PROTEIN"/>
    <property type="match status" value="1"/>
</dbReference>
<keyword evidence="8" id="KW-0472">Membrane</keyword>
<reference evidence="10" key="1">
    <citation type="submission" date="2020-10" db="EMBL/GenBank/DDBJ databases">
        <title>Sequencing the genomes of 1000 actinobacteria strains.</title>
        <authorList>
            <person name="Klenk H.-P."/>
        </authorList>
    </citation>
    <scope>NUCLEOTIDE SEQUENCE</scope>
    <source>
        <strain evidence="10">DSM 45354</strain>
    </source>
</reference>
<evidence type="ECO:0000256" key="6">
    <source>
        <dbReference type="RuleBase" id="RU003983"/>
    </source>
</evidence>
<feature type="transmembrane region" description="Helical" evidence="8">
    <location>
        <begin position="35"/>
        <end position="59"/>
    </location>
</feature>
<evidence type="ECO:0000256" key="7">
    <source>
        <dbReference type="SAM" id="MobiDB-lite"/>
    </source>
</evidence>
<dbReference type="InterPro" id="IPR052173">
    <property type="entry name" value="Beta-lactam_resp_regulator"/>
</dbReference>
<evidence type="ECO:0000256" key="1">
    <source>
        <dbReference type="ARBA" id="ARBA00022670"/>
    </source>
</evidence>
<dbReference type="AlphaFoldDB" id="A0A927MNZ0"/>
<keyword evidence="3 6" id="KW-0378">Hydrolase</keyword>
<dbReference type="InterPro" id="IPR001915">
    <property type="entry name" value="Peptidase_M48"/>
</dbReference>
<keyword evidence="5 6" id="KW-0482">Metalloprotease</keyword>
<evidence type="ECO:0000259" key="9">
    <source>
        <dbReference type="Pfam" id="PF01435"/>
    </source>
</evidence>
<keyword evidence="1 6" id="KW-0645">Protease</keyword>
<sequence>MTDAVLLVLACVGSFAGCAPRLARSLHPALAIKLLVPASAIMTLAGWFVLAVSAFTWVGQQPEVAELGPWSPRALHVQTPIGRGPAIGALVVLAATGAWALPRVTRTIQALRAVRRAERELPTTAALVVLDTDIPDAFTTPGAGGRIVVTRGMMRRLSADERSALLAHERSHLGHRHSWWILIMDLTADANPLLTPTARAVRLTTERWADEDAAAELGDRPLVARALGRAALARSSYKAHAAAGTTAATGGDVPSRVQSLLHPPVFHLRRGLAVLASLLMLVSAGSVTVERQGEHLFESAGASSAHDRFGTHGTRLVSEHPHIPTSQPGGAVRP</sequence>